<gene>
    <name evidence="1" type="ORF">PMH09_01460</name>
</gene>
<dbReference type="InterPro" id="IPR010696">
    <property type="entry name" value="DUF1272"/>
</dbReference>
<dbReference type="Proteomes" id="UP001232992">
    <property type="component" value="Unassembled WGS sequence"/>
</dbReference>
<keyword evidence="2" id="KW-1185">Reference proteome</keyword>
<protein>
    <submittedName>
        <fullName evidence="1">DUF1272 domain-containing protein</fullName>
    </submittedName>
</protein>
<sequence length="103" mass="11239">MNWSNLATEASSMYAIAPKGENDMLELRPNCECCNKDLPPQSNEAAICTFECTFCRTCAGSILNYICPNCSGNLVQRPIRPAGALLKHPASTQRILKKDGCIT</sequence>
<dbReference type="Pfam" id="PF06906">
    <property type="entry name" value="DUF1272"/>
    <property type="match status" value="1"/>
</dbReference>
<evidence type="ECO:0000313" key="1">
    <source>
        <dbReference type="EMBL" id="MDJ1181850.1"/>
    </source>
</evidence>
<accession>A0ABT7BRY8</accession>
<reference evidence="1 2" key="1">
    <citation type="submission" date="2023-01" db="EMBL/GenBank/DDBJ databases">
        <title>Novel diversity within Roseofilum (Cyanobacteria; Desertifilaceae) from marine benthic mats with descriptions of four novel species.</title>
        <authorList>
            <person name="Wang Y."/>
            <person name="Berthold D.E."/>
            <person name="Hu J."/>
            <person name="Lefler F.W."/>
            <person name="Laughinghouse H.D. IV."/>
        </authorList>
    </citation>
    <scope>NUCLEOTIDE SEQUENCE [LARGE SCALE GENOMIC DNA]</scope>
    <source>
        <strain evidence="1 2">BLCC-M143</strain>
    </source>
</reference>
<comment type="caution">
    <text evidence="1">The sequence shown here is derived from an EMBL/GenBank/DDBJ whole genome shotgun (WGS) entry which is preliminary data.</text>
</comment>
<name>A0ABT7BRY8_9CYAN</name>
<evidence type="ECO:0000313" key="2">
    <source>
        <dbReference type="Proteomes" id="UP001232992"/>
    </source>
</evidence>
<proteinExistence type="predicted"/>
<dbReference type="EMBL" id="JAQOSQ010000001">
    <property type="protein sequence ID" value="MDJ1181850.1"/>
    <property type="molecule type" value="Genomic_DNA"/>
</dbReference>
<organism evidence="1 2">
    <name type="scientific">Roseofilum casamattae BLCC-M143</name>
    <dbReference type="NCBI Taxonomy" id="3022442"/>
    <lineage>
        <taxon>Bacteria</taxon>
        <taxon>Bacillati</taxon>
        <taxon>Cyanobacteriota</taxon>
        <taxon>Cyanophyceae</taxon>
        <taxon>Desertifilales</taxon>
        <taxon>Desertifilaceae</taxon>
        <taxon>Roseofilum</taxon>
        <taxon>Roseofilum casamattae</taxon>
    </lineage>
</organism>